<dbReference type="GO" id="GO:0006730">
    <property type="term" value="P:one-carbon metabolic process"/>
    <property type="evidence" value="ECO:0007669"/>
    <property type="project" value="TreeGrafter"/>
</dbReference>
<keyword evidence="2" id="KW-0808">Transferase</keyword>
<evidence type="ECO:0000256" key="3">
    <source>
        <dbReference type="ARBA" id="ARBA00022691"/>
    </source>
</evidence>
<protein>
    <recommendedName>
        <fullName evidence="4">Methyltransferase domain-containing protein</fullName>
    </recommendedName>
</protein>
<dbReference type="EMBL" id="PEZZ01000032">
    <property type="protein sequence ID" value="PIS04902.1"/>
    <property type="molecule type" value="Genomic_DNA"/>
</dbReference>
<feature type="domain" description="Methyltransferase" evidence="4">
    <location>
        <begin position="36"/>
        <end position="113"/>
    </location>
</feature>
<evidence type="ECO:0000313" key="6">
    <source>
        <dbReference type="Proteomes" id="UP000230935"/>
    </source>
</evidence>
<dbReference type="GO" id="GO:0042802">
    <property type="term" value="F:identical protein binding"/>
    <property type="evidence" value="ECO:0007669"/>
    <property type="project" value="TreeGrafter"/>
</dbReference>
<sequence length="248" mass="29113">MKSISELWDTCIQFMWDEEYINGLEEFLKSNSVETVLDPAGGTGFPSIPLKRRGWDITYADSSKLMIEHFEKKLKKAKLNIPHYQIDWEHLPNAINKKFDAVLCRGNSLIYADSWHENNIEKTTLEHIKNSLRAFKAMLNGDGVVYVDIINQKEYDKDYPLIEEFGEREINGKKIKLDWELIHDYDKKIRTWKSIITINGKKSEFVRYSYLLRHIELTDLMNQAGFSGVQEIPIRGEHNYDVFIGYKK</sequence>
<dbReference type="InterPro" id="IPR041698">
    <property type="entry name" value="Methyltransf_25"/>
</dbReference>
<evidence type="ECO:0000259" key="4">
    <source>
        <dbReference type="Pfam" id="PF13649"/>
    </source>
</evidence>
<dbReference type="CDD" id="cd02440">
    <property type="entry name" value="AdoMet_MTases"/>
    <property type="match status" value="1"/>
</dbReference>
<reference evidence="6" key="1">
    <citation type="submission" date="2017-09" db="EMBL/GenBank/DDBJ databases">
        <title>Depth-based differentiation of microbial function through sediment-hosted aquifers and enrichment of novel symbionts in the deep terrestrial subsurface.</title>
        <authorList>
            <person name="Probst A.J."/>
            <person name="Ladd B."/>
            <person name="Jarett J.K."/>
            <person name="Geller-Mcgrath D.E."/>
            <person name="Sieber C.M.K."/>
            <person name="Emerson J.B."/>
            <person name="Anantharaman K."/>
            <person name="Thomas B.C."/>
            <person name="Malmstrom R."/>
            <person name="Stieglmeier M."/>
            <person name="Klingl A."/>
            <person name="Woyke T."/>
            <person name="Ryan C.M."/>
            <person name="Banfield J.F."/>
        </authorList>
    </citation>
    <scope>NUCLEOTIDE SEQUENCE [LARGE SCALE GENOMIC DNA]</scope>
</reference>
<dbReference type="AlphaFoldDB" id="A0A2H0W0L6"/>
<evidence type="ECO:0000256" key="2">
    <source>
        <dbReference type="ARBA" id="ARBA00022679"/>
    </source>
</evidence>
<dbReference type="GO" id="GO:0006111">
    <property type="term" value="P:regulation of gluconeogenesis"/>
    <property type="evidence" value="ECO:0007669"/>
    <property type="project" value="TreeGrafter"/>
</dbReference>
<dbReference type="GO" id="GO:0046498">
    <property type="term" value="P:S-adenosylhomocysteine metabolic process"/>
    <property type="evidence" value="ECO:0007669"/>
    <property type="project" value="TreeGrafter"/>
</dbReference>
<keyword evidence="3" id="KW-0949">S-adenosyl-L-methionine</keyword>
<evidence type="ECO:0000256" key="1">
    <source>
        <dbReference type="ARBA" id="ARBA00022603"/>
    </source>
</evidence>
<dbReference type="Pfam" id="PF13649">
    <property type="entry name" value="Methyltransf_25"/>
    <property type="match status" value="1"/>
</dbReference>
<dbReference type="InterPro" id="IPR029063">
    <property type="entry name" value="SAM-dependent_MTases_sf"/>
</dbReference>
<dbReference type="GO" id="GO:0046500">
    <property type="term" value="P:S-adenosylmethionine metabolic process"/>
    <property type="evidence" value="ECO:0007669"/>
    <property type="project" value="TreeGrafter"/>
</dbReference>
<gene>
    <name evidence="5" type="ORF">COT81_03980</name>
</gene>
<dbReference type="Proteomes" id="UP000230935">
    <property type="component" value="Unassembled WGS sequence"/>
</dbReference>
<dbReference type="GO" id="GO:0017174">
    <property type="term" value="F:glycine N-methyltransferase activity"/>
    <property type="evidence" value="ECO:0007669"/>
    <property type="project" value="InterPro"/>
</dbReference>
<dbReference type="GO" id="GO:0051289">
    <property type="term" value="P:protein homotetramerization"/>
    <property type="evidence" value="ECO:0007669"/>
    <property type="project" value="TreeGrafter"/>
</dbReference>
<comment type="caution">
    <text evidence="5">The sequence shown here is derived from an EMBL/GenBank/DDBJ whole genome shotgun (WGS) entry which is preliminary data.</text>
</comment>
<name>A0A2H0W0L6_9BACT</name>
<keyword evidence="1" id="KW-0489">Methyltransferase</keyword>
<organism evidence="5 6">
    <name type="scientific">Candidatus Buchananbacteria bacterium CG10_big_fil_rev_8_21_14_0_10_42_9</name>
    <dbReference type="NCBI Taxonomy" id="1974526"/>
    <lineage>
        <taxon>Bacteria</taxon>
        <taxon>Candidatus Buchananiibacteriota</taxon>
    </lineage>
</organism>
<dbReference type="GO" id="GO:0005829">
    <property type="term" value="C:cytosol"/>
    <property type="evidence" value="ECO:0007669"/>
    <property type="project" value="TreeGrafter"/>
</dbReference>
<dbReference type="GO" id="GO:0032259">
    <property type="term" value="P:methylation"/>
    <property type="evidence" value="ECO:0007669"/>
    <property type="project" value="UniProtKB-KW"/>
</dbReference>
<dbReference type="PANTHER" id="PTHR16458">
    <property type="entry name" value="GLYCINE N-METHYLTRANSFERASE"/>
    <property type="match status" value="1"/>
</dbReference>
<dbReference type="GO" id="GO:0016594">
    <property type="term" value="F:glycine binding"/>
    <property type="evidence" value="ECO:0007669"/>
    <property type="project" value="TreeGrafter"/>
</dbReference>
<dbReference type="PANTHER" id="PTHR16458:SF2">
    <property type="entry name" value="GLYCINE N-METHYLTRANSFERASE"/>
    <property type="match status" value="1"/>
</dbReference>
<dbReference type="InterPro" id="IPR014369">
    <property type="entry name" value="Gly/Sar_N_MeTrfase"/>
</dbReference>
<dbReference type="Gene3D" id="3.40.50.150">
    <property type="entry name" value="Vaccinia Virus protein VP39"/>
    <property type="match status" value="1"/>
</dbReference>
<proteinExistence type="predicted"/>
<evidence type="ECO:0000313" key="5">
    <source>
        <dbReference type="EMBL" id="PIS04902.1"/>
    </source>
</evidence>
<accession>A0A2H0W0L6</accession>
<dbReference type="SUPFAM" id="SSF53335">
    <property type="entry name" value="S-adenosyl-L-methionine-dependent methyltransferases"/>
    <property type="match status" value="1"/>
</dbReference>
<dbReference type="GO" id="GO:1904047">
    <property type="term" value="F:S-adenosyl-L-methionine binding"/>
    <property type="evidence" value="ECO:0007669"/>
    <property type="project" value="TreeGrafter"/>
</dbReference>
<dbReference type="GO" id="GO:1901052">
    <property type="term" value="P:sarcosine metabolic process"/>
    <property type="evidence" value="ECO:0007669"/>
    <property type="project" value="TreeGrafter"/>
</dbReference>